<protein>
    <recommendedName>
        <fullName evidence="3">Thioesterase</fullName>
    </recommendedName>
</protein>
<name>W7USV9_RUMFL</name>
<evidence type="ECO:0000313" key="1">
    <source>
        <dbReference type="EMBL" id="EWM54514.1"/>
    </source>
</evidence>
<dbReference type="PANTHER" id="PTHR31793">
    <property type="entry name" value="4-HYDROXYBENZOYL-COA THIOESTERASE FAMILY MEMBER"/>
    <property type="match status" value="1"/>
</dbReference>
<organism evidence="1 2">
    <name type="scientific">Ruminococcus flavefaciens 007c</name>
    <dbReference type="NCBI Taxonomy" id="1341157"/>
    <lineage>
        <taxon>Bacteria</taxon>
        <taxon>Bacillati</taxon>
        <taxon>Bacillota</taxon>
        <taxon>Clostridia</taxon>
        <taxon>Eubacteriales</taxon>
        <taxon>Oscillospiraceae</taxon>
        <taxon>Ruminococcus</taxon>
    </lineage>
</organism>
<dbReference type="GO" id="GO:0047617">
    <property type="term" value="F:fatty acyl-CoA hydrolase activity"/>
    <property type="evidence" value="ECO:0007669"/>
    <property type="project" value="TreeGrafter"/>
</dbReference>
<dbReference type="Gene3D" id="3.10.129.10">
    <property type="entry name" value="Hotdog Thioesterase"/>
    <property type="match status" value="1"/>
</dbReference>
<gene>
    <name evidence="1" type="ORF">RF007C_00910</name>
</gene>
<dbReference type="SUPFAM" id="SSF54637">
    <property type="entry name" value="Thioesterase/thiol ester dehydrase-isomerase"/>
    <property type="match status" value="1"/>
</dbReference>
<dbReference type="Pfam" id="PF13279">
    <property type="entry name" value="4HBT_2"/>
    <property type="match status" value="1"/>
</dbReference>
<dbReference type="InterPro" id="IPR029069">
    <property type="entry name" value="HotDog_dom_sf"/>
</dbReference>
<accession>W7USV9</accession>
<evidence type="ECO:0000313" key="2">
    <source>
        <dbReference type="Proteomes" id="UP000019365"/>
    </source>
</evidence>
<dbReference type="EMBL" id="ATAX01000013">
    <property type="protein sequence ID" value="EWM54514.1"/>
    <property type="molecule type" value="Genomic_DNA"/>
</dbReference>
<comment type="caution">
    <text evidence="1">The sequence shown here is derived from an EMBL/GenBank/DDBJ whole genome shotgun (WGS) entry which is preliminary data.</text>
</comment>
<dbReference type="InterPro" id="IPR050563">
    <property type="entry name" value="4-hydroxybenzoyl-CoA_TE"/>
</dbReference>
<dbReference type="eggNOG" id="COG0824">
    <property type="taxonomic scope" value="Bacteria"/>
</dbReference>
<keyword evidence="2" id="KW-1185">Reference proteome</keyword>
<dbReference type="OrthoDB" id="9801517at2"/>
<reference evidence="1 2" key="1">
    <citation type="journal article" date="2014" name="PLoS ONE">
        <title>Rumen cellulosomics: divergent fiber-degrading strategies revealed by comparative genome-wide analysis of six ruminococcal strains.</title>
        <authorList>
            <person name="Dassa B."/>
            <person name="Borovok I."/>
            <person name="Ruimy-Israeli V."/>
            <person name="Lamed R."/>
            <person name="Flint H.J."/>
            <person name="Duncan S.H."/>
            <person name="Henrissat B."/>
            <person name="Coutinho P."/>
            <person name="Morrison M."/>
            <person name="Mosoni P."/>
            <person name="Yeoman C.J."/>
            <person name="White B.A."/>
            <person name="Bayer E.A."/>
        </authorList>
    </citation>
    <scope>NUCLEOTIDE SEQUENCE [LARGE SCALE GENOMIC DNA]</scope>
    <source>
        <strain evidence="1 2">007c</strain>
    </source>
</reference>
<evidence type="ECO:0008006" key="3">
    <source>
        <dbReference type="Google" id="ProtNLM"/>
    </source>
</evidence>
<dbReference type="AlphaFoldDB" id="W7USV9"/>
<sequence>MKKSTFDLTVRGYELDSFGHVNNAVYLQYAESALWNFLRVNGLLEILTAEGLFPVILESRQRYIHELKMFDEVKIDTEVSCTCGVVSYKHIIRNKNTGLVSCRISGKLAYVNSERIICDIPDRVRECLEGEKNDHNEK</sequence>
<dbReference type="Proteomes" id="UP000019365">
    <property type="component" value="Unassembled WGS sequence"/>
</dbReference>
<dbReference type="CDD" id="cd00586">
    <property type="entry name" value="4HBT"/>
    <property type="match status" value="1"/>
</dbReference>
<dbReference type="PATRIC" id="fig|1341157.4.peg.797"/>
<proteinExistence type="predicted"/>
<dbReference type="PANTHER" id="PTHR31793:SF24">
    <property type="entry name" value="LONG-CHAIN ACYL-COA THIOESTERASE FADM"/>
    <property type="match status" value="1"/>
</dbReference>
<dbReference type="RefSeq" id="WP_037297433.1">
    <property type="nucleotide sequence ID" value="NZ_ATAX01000013.1"/>
</dbReference>